<dbReference type="RefSeq" id="WP_046002740.1">
    <property type="nucleotide sequence ID" value="NZ_CP015230.1"/>
</dbReference>
<evidence type="ECO:0000256" key="1">
    <source>
        <dbReference type="SAM" id="Phobius"/>
    </source>
</evidence>
<feature type="transmembrane region" description="Helical" evidence="1">
    <location>
        <begin position="425"/>
        <end position="458"/>
    </location>
</feature>
<keyword evidence="1" id="KW-0812">Transmembrane</keyword>
<dbReference type="PANTHER" id="PTHR34219:SF1">
    <property type="entry name" value="PEPSY DOMAIN-CONTAINING PROTEIN"/>
    <property type="match status" value="1"/>
</dbReference>
<feature type="transmembrane region" description="Helical" evidence="1">
    <location>
        <begin position="157"/>
        <end position="177"/>
    </location>
</feature>
<evidence type="ECO:0000313" key="3">
    <source>
        <dbReference type="Proteomes" id="UP000013243"/>
    </source>
</evidence>
<gene>
    <name evidence="2" type="ORF">K529_001245</name>
</gene>
<reference evidence="2 3" key="1">
    <citation type="journal article" date="2016" name="ISME J.">
        <title>Global occurrence and heterogeneity of the Roseobacter-clade species Ruegeria mobilis.</title>
        <authorList>
            <person name="Sonnenschein E."/>
            <person name="Gram L."/>
        </authorList>
    </citation>
    <scope>NUCLEOTIDE SEQUENCE [LARGE SCALE GENOMIC DNA]</scope>
    <source>
        <strain evidence="2 3">F1926</strain>
    </source>
</reference>
<dbReference type="OrthoDB" id="9791166at2"/>
<accession>A0A1B0ZYR2</accession>
<protein>
    <recommendedName>
        <fullName evidence="4">PepSY domain-containing protein</fullName>
    </recommendedName>
</protein>
<dbReference type="Pfam" id="PF03929">
    <property type="entry name" value="PepSY_TM"/>
    <property type="match status" value="1"/>
</dbReference>
<feature type="transmembrane region" description="Helical" evidence="1">
    <location>
        <begin position="29"/>
        <end position="54"/>
    </location>
</feature>
<feature type="transmembrane region" description="Helical" evidence="1">
    <location>
        <begin position="197"/>
        <end position="221"/>
    </location>
</feature>
<dbReference type="AlphaFoldDB" id="A0A1B0ZYR2"/>
<proteinExistence type="predicted"/>
<dbReference type="InterPro" id="IPR005625">
    <property type="entry name" value="PepSY-ass_TM"/>
</dbReference>
<dbReference type="PANTHER" id="PTHR34219">
    <property type="entry name" value="IRON-REGULATED INNER MEMBRANE PROTEIN-RELATED"/>
    <property type="match status" value="1"/>
</dbReference>
<feature type="transmembrane region" description="Helical" evidence="1">
    <location>
        <begin position="383"/>
        <end position="405"/>
    </location>
</feature>
<dbReference type="GeneID" id="28248415"/>
<dbReference type="KEGG" id="rmb:K529_001245"/>
<dbReference type="EMBL" id="CP015230">
    <property type="protein sequence ID" value="ANP39378.1"/>
    <property type="molecule type" value="Genomic_DNA"/>
</dbReference>
<sequence length="470" mass="51077">MALSQTAGADSRPATPNLSQKFYFAAWRWHFYAGLYVIPFLIMLAVTGLAMMYISIFDGRDGEYVAVPVGALVQPIEAQTQAAVDAIPGATRVEWIGPKAADRAAVVRVATEGGMRMVAVDPYTAEVVETWDRRAGWYDFLSDIHGTLLIGNTGDRLIEIAAGLAIVLVLTGLYLWWPRGDWTSAFVPRLRAKGRALWKSLHAVIGVYISLILVVFLVSGLSWAGIWGERFVQAWSTFPAQKWEAVPLSDSTHADHMNHGAMKDTPWALEQTPMPESGSDAGITGLPEGSAVTGDSIYALARTLGYEGRFRIVFPGNDTGVYTINQDSMSNDSACPTCDRTVHVDQFTGKILADVKFSDYSLAGKSMAVGIAFHEGDMGLWNIVLNTVFCLSVIFVCVSGVVMWLKRRPSRAGRLAAPPVPQDLPFWKGAVLIGLFASLAFPLVGLTLLAVLALDVLILSNLPRLKRVVS</sequence>
<evidence type="ECO:0000313" key="2">
    <source>
        <dbReference type="EMBL" id="ANP39378.1"/>
    </source>
</evidence>
<keyword evidence="1" id="KW-0472">Membrane</keyword>
<keyword evidence="1" id="KW-1133">Transmembrane helix</keyword>
<dbReference type="STRING" id="1265309.K529_001245"/>
<evidence type="ECO:0008006" key="4">
    <source>
        <dbReference type="Google" id="ProtNLM"/>
    </source>
</evidence>
<name>A0A1B0ZYR2_9RHOB</name>
<dbReference type="Proteomes" id="UP000013243">
    <property type="component" value="Chromosome"/>
</dbReference>
<organism evidence="2 3">
    <name type="scientific">Tritonibacter mobilis F1926</name>
    <dbReference type="NCBI Taxonomy" id="1265309"/>
    <lineage>
        <taxon>Bacteria</taxon>
        <taxon>Pseudomonadati</taxon>
        <taxon>Pseudomonadota</taxon>
        <taxon>Alphaproteobacteria</taxon>
        <taxon>Rhodobacterales</taxon>
        <taxon>Paracoccaceae</taxon>
        <taxon>Tritonibacter</taxon>
    </lineage>
</organism>